<comment type="subcellular location">
    <subcellularLocation>
        <location evidence="1">Membrane</location>
        <topology evidence="1">Multi-pass membrane protein</topology>
    </subcellularLocation>
</comment>
<dbReference type="GO" id="GO:0016020">
    <property type="term" value="C:membrane"/>
    <property type="evidence" value="ECO:0007669"/>
    <property type="project" value="UniProtKB-SubCell"/>
</dbReference>
<dbReference type="AlphaFoldDB" id="A0A0C6FQS7"/>
<dbReference type="InterPro" id="IPR024989">
    <property type="entry name" value="MFS_assoc_dom"/>
</dbReference>
<dbReference type="PROSITE" id="PS50850">
    <property type="entry name" value="MFS"/>
    <property type="match status" value="1"/>
</dbReference>
<dbReference type="SUPFAM" id="SSF103473">
    <property type="entry name" value="MFS general substrate transporter"/>
    <property type="match status" value="1"/>
</dbReference>
<accession>A0A0C6FQS7</accession>
<feature type="domain" description="Major facilitator superfamily (MFS) profile" evidence="6">
    <location>
        <begin position="164"/>
        <end position="402"/>
    </location>
</feature>
<reference evidence="8" key="2">
    <citation type="submission" date="2015-01" db="EMBL/GenBank/DDBJ databases">
        <title>Complete genome sequence of Methylobacterium aquaticum strain 22A.</title>
        <authorList>
            <person name="Tani A."/>
            <person name="Ogura Y."/>
            <person name="Hayashi T."/>
        </authorList>
    </citation>
    <scope>NUCLEOTIDE SEQUENCE [LARGE SCALE GENOMIC DNA]</scope>
    <source>
        <strain evidence="8">MA-22A</strain>
    </source>
</reference>
<evidence type="ECO:0000256" key="1">
    <source>
        <dbReference type="ARBA" id="ARBA00004141"/>
    </source>
</evidence>
<keyword evidence="2 5" id="KW-0812">Transmembrane</keyword>
<evidence type="ECO:0000256" key="2">
    <source>
        <dbReference type="ARBA" id="ARBA00022692"/>
    </source>
</evidence>
<feature type="transmembrane region" description="Helical" evidence="5">
    <location>
        <begin position="41"/>
        <end position="61"/>
    </location>
</feature>
<evidence type="ECO:0000259" key="6">
    <source>
        <dbReference type="PROSITE" id="PS50850"/>
    </source>
</evidence>
<sequence>MQPATSLLALNFALAGAREGFGPFLGVYLQQRGFDPATTGFAMGLAGLAGLLATTPVGALIDRTAYKRAGLAVAVLGIAAGAVALVSTDSLWLIGLSQLVIGVADTSIAPLVAAVTLGIVGREAYGAQVSRNEAFNHAGNAANAALSGVLGYALGLRYVSIAIVVMAVASCGVLLGIDKGSIDHGTARGGEQDERSTARVLFGTRPLLVLAGTVFAYQTANGAMLPFLAQARTAAGADPSLTTGVMTVVSQATMVGAALLAARVAQARGHAGVLSIALGLVVFRGILAAFATSWWLVVPVQVLEGLAMGMGGVAIPALVAEIMDGTGHATAGLGGVMTAYGAGATVSPLLAGLVAQYLGFAASFVALAAVAAGGLAVWMVGRRALGTRSPTGQTDGASAEPV</sequence>
<feature type="transmembrane region" description="Helical" evidence="5">
    <location>
        <begin position="273"/>
        <end position="296"/>
    </location>
</feature>
<dbReference type="InterPro" id="IPR036259">
    <property type="entry name" value="MFS_trans_sf"/>
</dbReference>
<evidence type="ECO:0000256" key="4">
    <source>
        <dbReference type="ARBA" id="ARBA00023136"/>
    </source>
</evidence>
<feature type="transmembrane region" description="Helical" evidence="5">
    <location>
        <begin position="73"/>
        <end position="94"/>
    </location>
</feature>
<proteinExistence type="predicted"/>
<evidence type="ECO:0000313" key="7">
    <source>
        <dbReference type="EMBL" id="BAQ47649.1"/>
    </source>
</evidence>
<reference evidence="7 8" key="1">
    <citation type="journal article" date="2015" name="Genome Announc.">
        <title>Complete Genome Sequence of Methylobacterium aquaticum Strain 22A, Isolated from Racomitrium japonicum Moss.</title>
        <authorList>
            <person name="Tani A."/>
            <person name="Ogura Y."/>
            <person name="Hayashi T."/>
            <person name="Kimbara K."/>
        </authorList>
    </citation>
    <scope>NUCLEOTIDE SEQUENCE [LARGE SCALE GENOMIC DNA]</scope>
    <source>
        <strain evidence="7 8">MA-22A</strain>
    </source>
</reference>
<dbReference type="Gene3D" id="1.20.1250.20">
    <property type="entry name" value="MFS general substrate transporter like domains"/>
    <property type="match status" value="2"/>
</dbReference>
<dbReference type="PANTHER" id="PTHR23539">
    <property type="entry name" value="MFS TRANSPORTER"/>
    <property type="match status" value="1"/>
</dbReference>
<dbReference type="RefSeq" id="WP_060848554.1">
    <property type="nucleotide sequence ID" value="NZ_AP014704.1"/>
</dbReference>
<name>A0A0C6FQS7_9HYPH</name>
<feature type="transmembrane region" description="Helical" evidence="5">
    <location>
        <begin position="357"/>
        <end position="380"/>
    </location>
</feature>
<protein>
    <submittedName>
        <fullName evidence="7">Major facilitator superfamily MFS_1</fullName>
    </submittedName>
</protein>
<dbReference type="Proteomes" id="UP000061432">
    <property type="component" value="Chromosome"/>
</dbReference>
<dbReference type="Pfam" id="PF12832">
    <property type="entry name" value="MFS_1_like"/>
    <property type="match status" value="1"/>
</dbReference>
<evidence type="ECO:0000256" key="3">
    <source>
        <dbReference type="ARBA" id="ARBA00022989"/>
    </source>
</evidence>
<evidence type="ECO:0000256" key="5">
    <source>
        <dbReference type="SAM" id="Phobius"/>
    </source>
</evidence>
<feature type="transmembrane region" description="Helical" evidence="5">
    <location>
        <begin position="158"/>
        <end position="177"/>
    </location>
</feature>
<dbReference type="GO" id="GO:0022857">
    <property type="term" value="F:transmembrane transporter activity"/>
    <property type="evidence" value="ECO:0007669"/>
    <property type="project" value="InterPro"/>
</dbReference>
<keyword evidence="3 5" id="KW-1133">Transmembrane helix</keyword>
<feature type="transmembrane region" description="Helical" evidence="5">
    <location>
        <begin position="198"/>
        <end position="220"/>
    </location>
</feature>
<evidence type="ECO:0000313" key="8">
    <source>
        <dbReference type="Proteomes" id="UP000061432"/>
    </source>
</evidence>
<feature type="transmembrane region" description="Helical" evidence="5">
    <location>
        <begin position="302"/>
        <end position="319"/>
    </location>
</feature>
<feature type="transmembrane region" description="Helical" evidence="5">
    <location>
        <begin position="100"/>
        <end position="122"/>
    </location>
</feature>
<dbReference type="STRING" id="270351.Maq22A_c23475"/>
<organism evidence="7 8">
    <name type="scientific">Methylobacterium aquaticum</name>
    <dbReference type="NCBI Taxonomy" id="270351"/>
    <lineage>
        <taxon>Bacteria</taxon>
        <taxon>Pseudomonadati</taxon>
        <taxon>Pseudomonadota</taxon>
        <taxon>Alphaproteobacteria</taxon>
        <taxon>Hyphomicrobiales</taxon>
        <taxon>Methylobacteriaceae</taxon>
        <taxon>Methylobacterium</taxon>
    </lineage>
</organism>
<dbReference type="KEGG" id="maqu:Maq22A_c23475"/>
<feature type="transmembrane region" description="Helical" evidence="5">
    <location>
        <begin position="134"/>
        <end position="152"/>
    </location>
</feature>
<dbReference type="PATRIC" id="fig|270351.10.peg.4518"/>
<gene>
    <name evidence="7" type="ORF">Maq22A_c23475</name>
</gene>
<dbReference type="OrthoDB" id="9812574at2"/>
<dbReference type="InterPro" id="IPR020846">
    <property type="entry name" value="MFS_dom"/>
</dbReference>
<feature type="transmembrane region" description="Helical" evidence="5">
    <location>
        <begin position="240"/>
        <end position="261"/>
    </location>
</feature>
<feature type="transmembrane region" description="Helical" evidence="5">
    <location>
        <begin position="331"/>
        <end position="351"/>
    </location>
</feature>
<dbReference type="PANTHER" id="PTHR23539:SF1">
    <property type="entry name" value="MAJOR FACILITATOR SUPERFAMILY (MFS) PROFILE DOMAIN-CONTAINING PROTEIN"/>
    <property type="match status" value="1"/>
</dbReference>
<keyword evidence="4 5" id="KW-0472">Membrane</keyword>
<dbReference type="EMBL" id="AP014704">
    <property type="protein sequence ID" value="BAQ47649.1"/>
    <property type="molecule type" value="Genomic_DNA"/>
</dbReference>